<dbReference type="GO" id="GO:0016757">
    <property type="term" value="F:glycosyltransferase activity"/>
    <property type="evidence" value="ECO:0007669"/>
    <property type="project" value="UniProtKB-KW"/>
</dbReference>
<dbReference type="PROSITE" id="PS51782">
    <property type="entry name" value="LYSM"/>
    <property type="match status" value="1"/>
</dbReference>
<keyword evidence="14" id="KW-1185">Reference proteome</keyword>
<evidence type="ECO:0000256" key="1">
    <source>
        <dbReference type="ARBA" id="ARBA00004752"/>
    </source>
</evidence>
<keyword evidence="6 9" id="KW-0133">Cell shape</keyword>
<name>A0A841HNY7_9GAMM</name>
<keyword evidence="5" id="KW-0378">Hydrolase</keyword>
<dbReference type="InterPro" id="IPR005490">
    <property type="entry name" value="LD_TPept_cat_dom"/>
</dbReference>
<dbReference type="PROSITE" id="PS51257">
    <property type="entry name" value="PROKAR_LIPOPROTEIN"/>
    <property type="match status" value="1"/>
</dbReference>
<evidence type="ECO:0000256" key="5">
    <source>
        <dbReference type="ARBA" id="ARBA00022801"/>
    </source>
</evidence>
<dbReference type="PANTHER" id="PTHR30582:SF24">
    <property type="entry name" value="L,D-TRANSPEPTIDASE ERFK_SRFK-RELATED"/>
    <property type="match status" value="1"/>
</dbReference>
<feature type="domain" description="L,D-TPase catalytic" evidence="12">
    <location>
        <begin position="130"/>
        <end position="269"/>
    </location>
</feature>
<evidence type="ECO:0000256" key="8">
    <source>
        <dbReference type="ARBA" id="ARBA00023316"/>
    </source>
</evidence>
<dbReference type="EMBL" id="JACHHZ010000004">
    <property type="protein sequence ID" value="MBB6094847.1"/>
    <property type="molecule type" value="Genomic_DNA"/>
</dbReference>
<feature type="domain" description="LysM" evidence="11">
    <location>
        <begin position="74"/>
        <end position="118"/>
    </location>
</feature>
<dbReference type="Gene3D" id="2.40.440.10">
    <property type="entry name" value="L,D-transpeptidase catalytic domain-like"/>
    <property type="match status" value="1"/>
</dbReference>
<accession>A0A841HNY7</accession>
<evidence type="ECO:0000256" key="7">
    <source>
        <dbReference type="ARBA" id="ARBA00022984"/>
    </source>
</evidence>
<keyword evidence="7 9" id="KW-0573">Peptidoglycan synthesis</keyword>
<protein>
    <submittedName>
        <fullName evidence="13">L,D-transpeptidase ErfK/SrfK</fullName>
    </submittedName>
</protein>
<dbReference type="UniPathway" id="UPA00219"/>
<keyword evidence="4" id="KW-0808">Transferase</keyword>
<comment type="similarity">
    <text evidence="2">Belongs to the YkuD family.</text>
</comment>
<dbReference type="SUPFAM" id="SSF141523">
    <property type="entry name" value="L,D-transpeptidase catalytic domain-like"/>
    <property type="match status" value="1"/>
</dbReference>
<evidence type="ECO:0000256" key="3">
    <source>
        <dbReference type="ARBA" id="ARBA00022676"/>
    </source>
</evidence>
<evidence type="ECO:0000259" key="11">
    <source>
        <dbReference type="PROSITE" id="PS51782"/>
    </source>
</evidence>
<reference evidence="13 14" key="1">
    <citation type="submission" date="2020-08" db="EMBL/GenBank/DDBJ databases">
        <title>Genomic Encyclopedia of Type Strains, Phase IV (KMG-IV): sequencing the most valuable type-strain genomes for metagenomic binning, comparative biology and taxonomic classification.</title>
        <authorList>
            <person name="Goeker M."/>
        </authorList>
    </citation>
    <scope>NUCLEOTIDE SEQUENCE [LARGE SCALE GENOMIC DNA]</scope>
    <source>
        <strain evidence="13 14">DSM 26723</strain>
    </source>
</reference>
<organism evidence="13 14">
    <name type="scientific">Povalibacter uvarum</name>
    <dbReference type="NCBI Taxonomy" id="732238"/>
    <lineage>
        <taxon>Bacteria</taxon>
        <taxon>Pseudomonadati</taxon>
        <taxon>Pseudomonadota</taxon>
        <taxon>Gammaproteobacteria</taxon>
        <taxon>Steroidobacterales</taxon>
        <taxon>Steroidobacteraceae</taxon>
        <taxon>Povalibacter</taxon>
    </lineage>
</organism>
<evidence type="ECO:0000313" key="13">
    <source>
        <dbReference type="EMBL" id="MBB6094847.1"/>
    </source>
</evidence>
<feature type="region of interest" description="Disordered" evidence="10">
    <location>
        <begin position="343"/>
        <end position="369"/>
    </location>
</feature>
<proteinExistence type="inferred from homology"/>
<dbReference type="Gene3D" id="3.10.350.10">
    <property type="entry name" value="LysM domain"/>
    <property type="match status" value="1"/>
</dbReference>
<dbReference type="InterPro" id="IPR018392">
    <property type="entry name" value="LysM"/>
</dbReference>
<dbReference type="Pfam" id="PF01476">
    <property type="entry name" value="LysM"/>
    <property type="match status" value="1"/>
</dbReference>
<evidence type="ECO:0000256" key="4">
    <source>
        <dbReference type="ARBA" id="ARBA00022679"/>
    </source>
</evidence>
<gene>
    <name evidence="13" type="ORF">HNQ60_003734</name>
</gene>
<dbReference type="CDD" id="cd16913">
    <property type="entry name" value="YkuD_like"/>
    <property type="match status" value="1"/>
</dbReference>
<sequence length="465" mass="49772">MNPRPTVSTGAGSVARLGAALSLGLLLAGCQAFQSKPEPVAAEPAPPPPPQILEPVATHEFQLQPDDDVIGQLQVTKVEGEDTFSDIARRFNVGYEEMVRANPGIDPWVPGVGREVVVPTQFVLPDAPREGLVINLAQLRVYYFPKVKEGEPQTVLTHPIGVGKVGWSTPEGVTKVTGKRKDPTWFPPASVRKEHREAGDPLPAKVPPGPDNPLGAHMMTLGWPSYLVHGTNKPYGVGMRSSHGCIRFYPEDIAQLYDAVPVGTKVTVVNQPFVFGWHRGALYVQAFPVAEDDQREHPKGADALLNAAISDRMWQSVTQHNVSLDLELVNKLAEDSRGIAMPVSRNAVRADANTQKSRKKQPPPQPVPSLTLEQYIASARHVENRVPEGANWNGKDELLVTAAEFDAARSGTIIPKAKPAAKKSSGSTAAPTKSAAKPAEEAAPRSSGPTSRGKRSAAPVAAGST</sequence>
<evidence type="ECO:0000256" key="9">
    <source>
        <dbReference type="PROSITE-ProRule" id="PRU01373"/>
    </source>
</evidence>
<evidence type="ECO:0000259" key="12">
    <source>
        <dbReference type="PROSITE" id="PS52029"/>
    </source>
</evidence>
<dbReference type="Pfam" id="PF03734">
    <property type="entry name" value="YkuD"/>
    <property type="match status" value="1"/>
</dbReference>
<dbReference type="GO" id="GO:0005576">
    <property type="term" value="C:extracellular region"/>
    <property type="evidence" value="ECO:0007669"/>
    <property type="project" value="TreeGrafter"/>
</dbReference>
<dbReference type="CDD" id="cd00118">
    <property type="entry name" value="LysM"/>
    <property type="match status" value="1"/>
</dbReference>
<dbReference type="PROSITE" id="PS52029">
    <property type="entry name" value="LD_TPASE"/>
    <property type="match status" value="1"/>
</dbReference>
<feature type="compositionally biased region" description="Low complexity" evidence="10">
    <location>
        <begin position="415"/>
        <end position="437"/>
    </location>
</feature>
<comment type="caution">
    <text evidence="13">The sequence shown here is derived from an EMBL/GenBank/DDBJ whole genome shotgun (WGS) entry which is preliminary data.</text>
</comment>
<dbReference type="GO" id="GO:0008360">
    <property type="term" value="P:regulation of cell shape"/>
    <property type="evidence" value="ECO:0007669"/>
    <property type="project" value="UniProtKB-UniRule"/>
</dbReference>
<evidence type="ECO:0000256" key="6">
    <source>
        <dbReference type="ARBA" id="ARBA00022960"/>
    </source>
</evidence>
<comment type="pathway">
    <text evidence="1 9">Cell wall biogenesis; peptidoglycan biosynthesis.</text>
</comment>
<dbReference type="AlphaFoldDB" id="A0A841HNY7"/>
<evidence type="ECO:0000313" key="14">
    <source>
        <dbReference type="Proteomes" id="UP000588068"/>
    </source>
</evidence>
<dbReference type="SUPFAM" id="SSF54106">
    <property type="entry name" value="LysM domain"/>
    <property type="match status" value="1"/>
</dbReference>
<keyword evidence="8 9" id="KW-0961">Cell wall biogenesis/degradation</keyword>
<dbReference type="InterPro" id="IPR036779">
    <property type="entry name" value="LysM_dom_sf"/>
</dbReference>
<feature type="region of interest" description="Disordered" evidence="10">
    <location>
        <begin position="409"/>
        <end position="465"/>
    </location>
</feature>
<evidence type="ECO:0000256" key="2">
    <source>
        <dbReference type="ARBA" id="ARBA00005992"/>
    </source>
</evidence>
<dbReference type="InterPro" id="IPR050979">
    <property type="entry name" value="LD-transpeptidase"/>
</dbReference>
<feature type="active site" description="Proton donor/acceptor" evidence="9">
    <location>
        <position position="229"/>
    </location>
</feature>
<dbReference type="PANTHER" id="PTHR30582">
    <property type="entry name" value="L,D-TRANSPEPTIDASE"/>
    <property type="match status" value="1"/>
</dbReference>
<dbReference type="GO" id="GO:0071555">
    <property type="term" value="P:cell wall organization"/>
    <property type="evidence" value="ECO:0007669"/>
    <property type="project" value="UniProtKB-UniRule"/>
</dbReference>
<evidence type="ECO:0000256" key="10">
    <source>
        <dbReference type="SAM" id="MobiDB-lite"/>
    </source>
</evidence>
<dbReference type="GO" id="GO:0071972">
    <property type="term" value="F:peptidoglycan L,D-transpeptidase activity"/>
    <property type="evidence" value="ECO:0007669"/>
    <property type="project" value="TreeGrafter"/>
</dbReference>
<dbReference type="GO" id="GO:0018104">
    <property type="term" value="P:peptidoglycan-protein cross-linking"/>
    <property type="evidence" value="ECO:0007669"/>
    <property type="project" value="TreeGrafter"/>
</dbReference>
<keyword evidence="3" id="KW-0328">Glycosyltransferase</keyword>
<dbReference type="Proteomes" id="UP000588068">
    <property type="component" value="Unassembled WGS sequence"/>
</dbReference>
<feature type="active site" description="Nucleophile" evidence="9">
    <location>
        <position position="245"/>
    </location>
</feature>
<dbReference type="InterPro" id="IPR038063">
    <property type="entry name" value="Transpep_catalytic_dom"/>
</dbReference>